<feature type="region of interest" description="Disordered" evidence="1">
    <location>
        <begin position="296"/>
        <end position="332"/>
    </location>
</feature>
<proteinExistence type="predicted"/>
<reference evidence="3 4" key="1">
    <citation type="submission" date="2018-01" db="EMBL/GenBank/DDBJ databases">
        <title>Whole genome analyses suggest that Burkholderia sensu lato contains two further novel genera in the rhizoxinica-symbiotica group Mycetohabitans gen. nov., and Trinickia gen. nov.: implications for the evolution of diazotrophy and nodulation in the Burkholderiaceae.</title>
        <authorList>
            <person name="Estrada-de los Santos P."/>
            <person name="Palmer M."/>
            <person name="Chavez-Ramirez B."/>
            <person name="Beukes C."/>
            <person name="Steenkamp E.T."/>
            <person name="Hirsch A.M."/>
            <person name="Manyaka P."/>
            <person name="Maluk M."/>
            <person name="Lafos M."/>
            <person name="Crook M."/>
            <person name="Gross E."/>
            <person name="Simon M.F."/>
            <person name="Bueno dos Reis Junior F."/>
            <person name="Poole P.S."/>
            <person name="Venter S.N."/>
            <person name="James E.K."/>
        </authorList>
    </citation>
    <scope>NUCLEOTIDE SEQUENCE [LARGE SCALE GENOMIC DNA]</scope>
    <source>
        <strain evidence="3 4">GP25-8</strain>
    </source>
</reference>
<name>A0A2N7VS13_9BURK</name>
<dbReference type="Pfam" id="PF16976">
    <property type="entry name" value="RcpC"/>
    <property type="match status" value="1"/>
</dbReference>
<sequence length="332" mass="34056">MSSTVKLALLAGVAIVIALIVRAMFIAASARPAHDSPTSERVRVAAADLPAGLLLRDSDLAWKQMPAAQRPAGAVLQGNPSTPDVAGAAMLHPLAAGTPVTAKDVVFPNAPGFLAAALKPNMRAVSVAIDDVSGNAGLIQPGDYVDLILTQDLANKTDSARLSVASETVVDHVRVLAVGSEFTRPKDDTTSDKAHARTVTLEVNPRMAEVVAISARLGTLSLALRSFATFARGGSDVHATTDNGIAAAPPVWAGDVSRAVRELPPTHDNGQSDTGAPAVLVYRGSMKGDAEARSPLLALPLPPKGEAPALHDGTQSTEMPGALAPALAARSQ</sequence>
<evidence type="ECO:0000259" key="2">
    <source>
        <dbReference type="SMART" id="SM00858"/>
    </source>
</evidence>
<dbReference type="InterPro" id="IPR017592">
    <property type="entry name" value="Pilus_assmbl_Flp-typ_CpaB"/>
</dbReference>
<evidence type="ECO:0000313" key="3">
    <source>
        <dbReference type="EMBL" id="PMS19935.1"/>
    </source>
</evidence>
<protein>
    <submittedName>
        <fullName evidence="3">Flp pilus assembly protein CpaB</fullName>
    </submittedName>
</protein>
<dbReference type="RefSeq" id="WP_102611755.1">
    <property type="nucleotide sequence ID" value="NZ_CADIKD010000009.1"/>
</dbReference>
<organism evidence="3 4">
    <name type="scientific">Trinickia soli</name>
    <dbReference type="NCBI Taxonomy" id="380675"/>
    <lineage>
        <taxon>Bacteria</taxon>
        <taxon>Pseudomonadati</taxon>
        <taxon>Pseudomonadota</taxon>
        <taxon>Betaproteobacteria</taxon>
        <taxon>Burkholderiales</taxon>
        <taxon>Burkholderiaceae</taxon>
        <taxon>Trinickia</taxon>
    </lineage>
</organism>
<keyword evidence="4" id="KW-1185">Reference proteome</keyword>
<comment type="caution">
    <text evidence="3">The sequence shown here is derived from an EMBL/GenBank/DDBJ whole genome shotgun (WGS) entry which is preliminary data.</text>
</comment>
<evidence type="ECO:0000313" key="4">
    <source>
        <dbReference type="Proteomes" id="UP000235347"/>
    </source>
</evidence>
<dbReference type="InterPro" id="IPR031571">
    <property type="entry name" value="RcpC_dom"/>
</dbReference>
<dbReference type="SMART" id="SM00858">
    <property type="entry name" value="SAF"/>
    <property type="match status" value="1"/>
</dbReference>
<dbReference type="Pfam" id="PF08666">
    <property type="entry name" value="SAF"/>
    <property type="match status" value="1"/>
</dbReference>
<feature type="domain" description="SAF" evidence="2">
    <location>
        <begin position="40"/>
        <end position="106"/>
    </location>
</feature>
<dbReference type="InterPro" id="IPR013974">
    <property type="entry name" value="SAF"/>
</dbReference>
<dbReference type="CDD" id="cd11614">
    <property type="entry name" value="SAF_CpaB_FlgA_like"/>
    <property type="match status" value="1"/>
</dbReference>
<dbReference type="EMBL" id="PNYB01000020">
    <property type="protein sequence ID" value="PMS19935.1"/>
    <property type="molecule type" value="Genomic_DNA"/>
</dbReference>
<accession>A0A2N7VS13</accession>
<gene>
    <name evidence="3" type="primary">cpaB</name>
    <name evidence="3" type="ORF">C0Z19_20965</name>
</gene>
<dbReference type="NCBIfam" id="TIGR03177">
    <property type="entry name" value="pilus_cpaB"/>
    <property type="match status" value="1"/>
</dbReference>
<evidence type="ECO:0000256" key="1">
    <source>
        <dbReference type="SAM" id="MobiDB-lite"/>
    </source>
</evidence>
<dbReference type="AlphaFoldDB" id="A0A2N7VS13"/>
<dbReference type="Proteomes" id="UP000235347">
    <property type="component" value="Unassembled WGS sequence"/>
</dbReference>